<feature type="active site" evidence="7 9">
    <location>
        <position position="122"/>
    </location>
</feature>
<proteinExistence type="inferred from homology"/>
<dbReference type="Proteomes" id="UP000741282">
    <property type="component" value="Unassembled WGS sequence"/>
</dbReference>
<dbReference type="InterPro" id="IPR001907">
    <property type="entry name" value="ClpP"/>
</dbReference>
<keyword evidence="4 7" id="KW-0378">Hydrolase</keyword>
<evidence type="ECO:0000256" key="12">
    <source>
        <dbReference type="RuleBase" id="RU003567"/>
    </source>
</evidence>
<reference evidence="13" key="2">
    <citation type="journal article" date="2021" name="Microbiome">
        <title>Successional dynamics and alternative stable states in a saline activated sludge microbial community over 9 years.</title>
        <authorList>
            <person name="Wang Y."/>
            <person name="Ye J."/>
            <person name="Ju F."/>
            <person name="Liu L."/>
            <person name="Boyd J.A."/>
            <person name="Deng Y."/>
            <person name="Parks D.H."/>
            <person name="Jiang X."/>
            <person name="Yin X."/>
            <person name="Woodcroft B.J."/>
            <person name="Tyson G.W."/>
            <person name="Hugenholtz P."/>
            <person name="Polz M.F."/>
            <person name="Zhang T."/>
        </authorList>
    </citation>
    <scope>NUCLEOTIDE SEQUENCE</scope>
    <source>
        <strain evidence="13">HKST-UBA17</strain>
    </source>
</reference>
<dbReference type="EMBL" id="JAGQLN010000009">
    <property type="protein sequence ID" value="MCA9376873.1"/>
    <property type="molecule type" value="Genomic_DNA"/>
</dbReference>
<dbReference type="CDD" id="cd07017">
    <property type="entry name" value="S14_ClpP_2"/>
    <property type="match status" value="1"/>
</dbReference>
<dbReference type="SUPFAM" id="SSF52096">
    <property type="entry name" value="ClpP/crotonase"/>
    <property type="match status" value="1"/>
</dbReference>
<dbReference type="AlphaFoldDB" id="A0A955I9B0"/>
<keyword evidence="3 7" id="KW-0645">Protease</keyword>
<dbReference type="Pfam" id="PF00574">
    <property type="entry name" value="CLP_protease"/>
    <property type="match status" value="1"/>
</dbReference>
<comment type="caution">
    <text evidence="13">The sequence shown here is derived from an EMBL/GenBank/DDBJ whole genome shotgun (WGS) entry which is preliminary data.</text>
</comment>
<gene>
    <name evidence="7" type="primary">clpP</name>
    <name evidence="13" type="ORF">KC685_03055</name>
</gene>
<keyword evidence="2 7" id="KW-0963">Cytoplasm</keyword>
<dbReference type="InterPro" id="IPR029045">
    <property type="entry name" value="ClpP/crotonase-like_dom_sf"/>
</dbReference>
<comment type="function">
    <text evidence="7 11">Cleaves peptides in various proteins in a process that requires ATP hydrolysis. Has a chymotrypsin-like activity. Plays a major role in the degradation of misfolded proteins.</text>
</comment>
<evidence type="ECO:0000256" key="7">
    <source>
        <dbReference type="HAMAP-Rule" id="MF_00444"/>
    </source>
</evidence>
<dbReference type="NCBIfam" id="NF001368">
    <property type="entry name" value="PRK00277.1"/>
    <property type="match status" value="1"/>
</dbReference>
<dbReference type="GO" id="GO:0005737">
    <property type="term" value="C:cytoplasm"/>
    <property type="evidence" value="ECO:0007669"/>
    <property type="project" value="UniProtKB-SubCell"/>
</dbReference>
<evidence type="ECO:0000256" key="5">
    <source>
        <dbReference type="ARBA" id="ARBA00022825"/>
    </source>
</evidence>
<dbReference type="EC" id="3.4.21.92" evidence="7 10"/>
<feature type="active site" description="Nucleophile" evidence="7">
    <location>
        <position position="97"/>
    </location>
</feature>
<evidence type="ECO:0000313" key="14">
    <source>
        <dbReference type="Proteomes" id="UP000741282"/>
    </source>
</evidence>
<dbReference type="GO" id="GO:0006515">
    <property type="term" value="P:protein quality control for misfolded or incompletely synthesized proteins"/>
    <property type="evidence" value="ECO:0007669"/>
    <property type="project" value="TreeGrafter"/>
</dbReference>
<evidence type="ECO:0000256" key="9">
    <source>
        <dbReference type="PROSITE-ProRule" id="PRU10086"/>
    </source>
</evidence>
<comment type="catalytic activity">
    <reaction evidence="6 7 9">
        <text>Hydrolysis of proteins to small peptides in the presence of ATP and magnesium. alpha-casein is the usual test substrate. In the absence of ATP, only oligopeptides shorter than five residues are hydrolyzed (such as succinyl-Leu-Tyr-|-NHMec, and Leu-Tyr-Leu-|-Tyr-Trp, in which cleavage of the -Tyr-|-Leu- and -Tyr-|-Trp bonds also occurs).</text>
        <dbReference type="EC" id="3.4.21.92"/>
    </reaction>
</comment>
<evidence type="ECO:0000256" key="11">
    <source>
        <dbReference type="RuleBase" id="RU000550"/>
    </source>
</evidence>
<sequence length="196" mass="21722">MLIPTVIESEARGERAYDIYSRLLKDRIVFVTDVIEVNMANTIIAQLLFLEKENPKQDIQMFINSPGGQITAGMAIIDTMNYISCDVSTTCVGMAASMGAVLLSAGKKGKRFALPHSEILIHQPLTPGIEGQASDIAIHAEHMLKQKQRLYEILSKASGQSVKKIEKDADRDHYMTAKEAEEYGLIDQVVSNRQVK</sequence>
<comment type="similarity">
    <text evidence="1 7 12">Belongs to the peptidase S14 family.</text>
</comment>
<dbReference type="GO" id="GO:0051117">
    <property type="term" value="F:ATPase binding"/>
    <property type="evidence" value="ECO:0007669"/>
    <property type="project" value="TreeGrafter"/>
</dbReference>
<dbReference type="Gene3D" id="3.90.226.10">
    <property type="entry name" value="2-enoyl-CoA Hydratase, Chain A, domain 1"/>
    <property type="match status" value="1"/>
</dbReference>
<accession>A0A955I9B0</accession>
<keyword evidence="5 7" id="KW-0720">Serine protease</keyword>
<protein>
    <recommendedName>
        <fullName evidence="7 12">ATP-dependent Clp protease proteolytic subunit</fullName>
        <ecNumber evidence="7 10">3.4.21.92</ecNumber>
    </recommendedName>
    <alternativeName>
        <fullName evidence="7">Endopeptidase Clp</fullName>
    </alternativeName>
</protein>
<comment type="subcellular location">
    <subcellularLocation>
        <location evidence="7">Cytoplasm</location>
    </subcellularLocation>
</comment>
<dbReference type="FunFam" id="3.90.226.10:FF:000001">
    <property type="entry name" value="ATP-dependent Clp protease proteolytic subunit"/>
    <property type="match status" value="1"/>
</dbReference>
<dbReference type="PANTHER" id="PTHR10381:SF70">
    <property type="entry name" value="ATP-DEPENDENT CLP PROTEASE PROTEOLYTIC SUBUNIT"/>
    <property type="match status" value="1"/>
</dbReference>
<comment type="subunit">
    <text evidence="7">Fourteen ClpP subunits assemble into 2 heptameric rings which stack back to back to give a disk-like structure with a central cavity, resembling the structure of eukaryotic proteasomes.</text>
</comment>
<dbReference type="NCBIfam" id="NF009205">
    <property type="entry name" value="PRK12553.1"/>
    <property type="match status" value="1"/>
</dbReference>
<name>A0A955I9B0_9BACT</name>
<dbReference type="PANTHER" id="PTHR10381">
    <property type="entry name" value="ATP-DEPENDENT CLP PROTEASE PROTEOLYTIC SUBUNIT"/>
    <property type="match status" value="1"/>
</dbReference>
<dbReference type="PROSITE" id="PS00381">
    <property type="entry name" value="CLP_PROTEASE_SER"/>
    <property type="match status" value="1"/>
</dbReference>
<dbReference type="GO" id="GO:0009368">
    <property type="term" value="C:endopeptidase Clp complex"/>
    <property type="evidence" value="ECO:0007669"/>
    <property type="project" value="TreeGrafter"/>
</dbReference>
<dbReference type="PROSITE" id="PS00382">
    <property type="entry name" value="CLP_PROTEASE_HIS"/>
    <property type="match status" value="1"/>
</dbReference>
<evidence type="ECO:0000256" key="4">
    <source>
        <dbReference type="ARBA" id="ARBA00022801"/>
    </source>
</evidence>
<dbReference type="GO" id="GO:0004176">
    <property type="term" value="F:ATP-dependent peptidase activity"/>
    <property type="evidence" value="ECO:0007669"/>
    <property type="project" value="InterPro"/>
</dbReference>
<evidence type="ECO:0000256" key="3">
    <source>
        <dbReference type="ARBA" id="ARBA00022670"/>
    </source>
</evidence>
<organism evidence="13 14">
    <name type="scientific">Candidatus Dojkabacteria bacterium</name>
    <dbReference type="NCBI Taxonomy" id="2099670"/>
    <lineage>
        <taxon>Bacteria</taxon>
        <taxon>Candidatus Dojkabacteria</taxon>
    </lineage>
</organism>
<evidence type="ECO:0000256" key="10">
    <source>
        <dbReference type="RuleBase" id="RU000549"/>
    </source>
</evidence>
<feature type="active site" evidence="8">
    <location>
        <position position="97"/>
    </location>
</feature>
<dbReference type="GO" id="GO:0004252">
    <property type="term" value="F:serine-type endopeptidase activity"/>
    <property type="evidence" value="ECO:0007669"/>
    <property type="project" value="UniProtKB-UniRule"/>
</dbReference>
<evidence type="ECO:0000256" key="2">
    <source>
        <dbReference type="ARBA" id="ARBA00022490"/>
    </source>
</evidence>
<evidence type="ECO:0000256" key="1">
    <source>
        <dbReference type="ARBA" id="ARBA00007039"/>
    </source>
</evidence>
<dbReference type="InterPro" id="IPR033135">
    <property type="entry name" value="ClpP_His_AS"/>
</dbReference>
<evidence type="ECO:0000313" key="13">
    <source>
        <dbReference type="EMBL" id="MCA9376873.1"/>
    </source>
</evidence>
<dbReference type="PRINTS" id="PR00127">
    <property type="entry name" value="CLPPROTEASEP"/>
</dbReference>
<dbReference type="InterPro" id="IPR023562">
    <property type="entry name" value="ClpP/TepA"/>
</dbReference>
<dbReference type="HAMAP" id="MF_00444">
    <property type="entry name" value="ClpP"/>
    <property type="match status" value="1"/>
</dbReference>
<evidence type="ECO:0000256" key="8">
    <source>
        <dbReference type="PROSITE-ProRule" id="PRU10085"/>
    </source>
</evidence>
<reference evidence="13" key="1">
    <citation type="submission" date="2020-04" db="EMBL/GenBank/DDBJ databases">
        <authorList>
            <person name="Zhang T."/>
        </authorList>
    </citation>
    <scope>NUCLEOTIDE SEQUENCE</scope>
    <source>
        <strain evidence="13">HKST-UBA17</strain>
    </source>
</reference>
<evidence type="ECO:0000256" key="6">
    <source>
        <dbReference type="ARBA" id="ARBA00034021"/>
    </source>
</evidence>
<dbReference type="InterPro" id="IPR018215">
    <property type="entry name" value="ClpP_Ser_AS"/>
</dbReference>